<dbReference type="SUPFAM" id="SSF50729">
    <property type="entry name" value="PH domain-like"/>
    <property type="match status" value="1"/>
</dbReference>
<keyword evidence="4 14" id="KW-0808">Transferase</keyword>
<dbReference type="PRINTS" id="PR00452">
    <property type="entry name" value="SH3DOMAIN"/>
</dbReference>
<keyword evidence="8 14" id="KW-0418">Kinase</keyword>
<dbReference type="Pfam" id="PF07714">
    <property type="entry name" value="PK_Tyr_Ser-Thr"/>
    <property type="match status" value="1"/>
</dbReference>
<dbReference type="Gene3D" id="2.30.29.30">
    <property type="entry name" value="Pleckstrin-homology domain (PH domain)/Phosphotyrosine-binding domain (PTB)"/>
    <property type="match status" value="1"/>
</dbReference>
<dbReference type="InterPro" id="IPR036860">
    <property type="entry name" value="SH2_dom_sf"/>
</dbReference>
<dbReference type="Gene3D" id="3.30.505.10">
    <property type="entry name" value="SH2 domain"/>
    <property type="match status" value="1"/>
</dbReference>
<dbReference type="Pfam" id="PF00018">
    <property type="entry name" value="SH3_1"/>
    <property type="match status" value="1"/>
</dbReference>
<evidence type="ECO:0000256" key="13">
    <source>
        <dbReference type="ARBA" id="ARBA00051245"/>
    </source>
</evidence>
<dbReference type="GO" id="GO:0005524">
    <property type="term" value="F:ATP binding"/>
    <property type="evidence" value="ECO:0007669"/>
    <property type="project" value="UniProtKB-UniRule"/>
</dbReference>
<keyword evidence="11" id="KW-0727">SH2 domain</keyword>
<dbReference type="InterPro" id="IPR001849">
    <property type="entry name" value="PH_domain"/>
</dbReference>
<dbReference type="InterPro" id="IPR001562">
    <property type="entry name" value="Znf_Btk_motif"/>
</dbReference>
<protein>
    <recommendedName>
        <fullName evidence="14">Tyrosine-protein kinase</fullName>
        <ecNumber evidence="14">2.7.10.2</ecNumber>
    </recommendedName>
</protein>
<gene>
    <name evidence="15" type="ORF">PACLA_8A041059</name>
</gene>
<keyword evidence="5" id="KW-0479">Metal-binding</keyword>
<evidence type="ECO:0000256" key="4">
    <source>
        <dbReference type="ARBA" id="ARBA00022679"/>
    </source>
</evidence>
<dbReference type="CDD" id="cd01238">
    <property type="entry name" value="PH_Btk"/>
    <property type="match status" value="1"/>
</dbReference>
<dbReference type="PROSITE" id="PS50001">
    <property type="entry name" value="SH2"/>
    <property type="match status" value="1"/>
</dbReference>
<sequence length="617" mass="70169">MPYFESGDDRELKVDLMLKRSQGKKKILTAINYKERVFVLTPKQLHYYEGTTEKRGKIKGTVELIKVKAVEAVDVQAFDKPHCFQVVYHEYILYIIANNEAQKSDWIEAIQEECRKNKFLLSYFHSGAYMNNQWTCCSKSEKQGSGCQETFISLEKKGTDFSDKPLPPLPGNTASEGPNVVALYSFRGQETDDLSFEKGDEFTILKSEGEHWCLAKDKYGRTGYIPVNYVRQKGGLGTEVWYFGDIMRHVAEEMLLREGKEGTFLVRNSSKDGLYTLSLLHGDNVKHYHIKPDENHFYKISTRHCFPTIPELIEYHKLNSGGLVTRLRQPPASGATPPTVGLGHDKWEIDRSEIHLGNEIGSGQFGRVFRGVWKGSIEVAVKMMKPGTMSEEDFIEEAKVMKLFHHPNLVQLYGVCSKKPIYIVTEFVPNGCLLNYLRKKREMVLRKISVTAEMVIHIASAMAYLESKNFIHRDLAARNCLVGFNNMVKVCDFGLSRFVIDDEYTASEGTKFPIKWAAPEVIMYSKFSSKSDIWAYGILMWEVFSAGASPYPAMGNSQVVNYIMSGERLGKPGNCPPGIYDVMESCWCQDADLRPTFGKIFRKLKAMLGEDYADTFE</sequence>
<dbReference type="SMART" id="SM00219">
    <property type="entry name" value="TyrKc"/>
    <property type="match status" value="1"/>
</dbReference>
<dbReference type="InterPro" id="IPR011009">
    <property type="entry name" value="Kinase-like_dom_sf"/>
</dbReference>
<proteinExistence type="inferred from homology"/>
<evidence type="ECO:0000313" key="16">
    <source>
        <dbReference type="Proteomes" id="UP001152795"/>
    </source>
</evidence>
<dbReference type="PROSITE" id="PS51113">
    <property type="entry name" value="ZF_BTK"/>
    <property type="match status" value="1"/>
</dbReference>
<dbReference type="InterPro" id="IPR001245">
    <property type="entry name" value="Ser-Thr/Tyr_kinase_cat_dom"/>
</dbReference>
<evidence type="ECO:0000256" key="7">
    <source>
        <dbReference type="ARBA" id="ARBA00022771"/>
    </source>
</evidence>
<dbReference type="GO" id="GO:0035556">
    <property type="term" value="P:intracellular signal transduction"/>
    <property type="evidence" value="ECO:0007669"/>
    <property type="project" value="InterPro"/>
</dbReference>
<dbReference type="Pfam" id="PF00169">
    <property type="entry name" value="PH"/>
    <property type="match status" value="1"/>
</dbReference>
<dbReference type="InterPro" id="IPR020635">
    <property type="entry name" value="Tyr_kinase_cat_dom"/>
</dbReference>
<dbReference type="SUPFAM" id="SSF50044">
    <property type="entry name" value="SH3-domain"/>
    <property type="match status" value="1"/>
</dbReference>
<evidence type="ECO:0000256" key="9">
    <source>
        <dbReference type="ARBA" id="ARBA00022833"/>
    </source>
</evidence>
<dbReference type="PRINTS" id="PR00401">
    <property type="entry name" value="SH2DOMAIN"/>
</dbReference>
<dbReference type="PROSITE" id="PS00109">
    <property type="entry name" value="PROTEIN_KINASE_TYR"/>
    <property type="match status" value="1"/>
</dbReference>
<dbReference type="InterPro" id="IPR017441">
    <property type="entry name" value="Protein_kinase_ATP_BS"/>
</dbReference>
<keyword evidence="16" id="KW-1185">Reference proteome</keyword>
<dbReference type="Pfam" id="PF00017">
    <property type="entry name" value="SH2"/>
    <property type="match status" value="1"/>
</dbReference>
<dbReference type="InterPro" id="IPR036028">
    <property type="entry name" value="SH3-like_dom_sf"/>
</dbReference>
<dbReference type="SMART" id="SM00326">
    <property type="entry name" value="SH3"/>
    <property type="match status" value="1"/>
</dbReference>
<dbReference type="PROSITE" id="PS00107">
    <property type="entry name" value="PROTEIN_KINASE_ATP"/>
    <property type="match status" value="1"/>
</dbReference>
<dbReference type="InterPro" id="IPR050198">
    <property type="entry name" value="Non-receptor_tyrosine_kinases"/>
</dbReference>
<comment type="caution">
    <text evidence="15">The sequence shown here is derived from an EMBL/GenBank/DDBJ whole genome shotgun (WGS) entry which is preliminary data.</text>
</comment>
<evidence type="ECO:0000256" key="2">
    <source>
        <dbReference type="ARBA" id="ARBA00022443"/>
    </source>
</evidence>
<keyword evidence="2" id="KW-0728">SH3 domain</keyword>
<dbReference type="InterPro" id="IPR008266">
    <property type="entry name" value="Tyr_kinase_AS"/>
</dbReference>
<dbReference type="PROSITE" id="PS50003">
    <property type="entry name" value="PH_DOMAIN"/>
    <property type="match status" value="1"/>
</dbReference>
<evidence type="ECO:0000256" key="8">
    <source>
        <dbReference type="ARBA" id="ARBA00022777"/>
    </source>
</evidence>
<dbReference type="EC" id="2.7.10.2" evidence="14"/>
<comment type="similarity">
    <text evidence="14">Belongs to the protein kinase superfamily. Tyr protein kinase family.</text>
</comment>
<accession>A0A7D9I4H5</accession>
<organism evidence="15 16">
    <name type="scientific">Paramuricea clavata</name>
    <name type="common">Red gorgonian</name>
    <name type="synonym">Violescent sea-whip</name>
    <dbReference type="NCBI Taxonomy" id="317549"/>
    <lineage>
        <taxon>Eukaryota</taxon>
        <taxon>Metazoa</taxon>
        <taxon>Cnidaria</taxon>
        <taxon>Anthozoa</taxon>
        <taxon>Octocorallia</taxon>
        <taxon>Malacalcyonacea</taxon>
        <taxon>Plexauridae</taxon>
        <taxon>Paramuricea</taxon>
    </lineage>
</organism>
<dbReference type="SMART" id="SM00252">
    <property type="entry name" value="SH2"/>
    <property type="match status" value="1"/>
</dbReference>
<dbReference type="GO" id="GO:0004715">
    <property type="term" value="F:non-membrane spanning protein tyrosine kinase activity"/>
    <property type="evidence" value="ECO:0007669"/>
    <property type="project" value="UniProtKB-EC"/>
</dbReference>
<dbReference type="AlphaFoldDB" id="A0A7D9I4H5"/>
<dbReference type="FunFam" id="3.30.200.20:FF:000053">
    <property type="entry name" value="Tyrosine-protein kinase"/>
    <property type="match status" value="1"/>
</dbReference>
<evidence type="ECO:0000313" key="15">
    <source>
        <dbReference type="EMBL" id="CAB3997425.1"/>
    </source>
</evidence>
<keyword evidence="12 14" id="KW-0829">Tyrosine-protein kinase</keyword>
<dbReference type="Pfam" id="PF00779">
    <property type="entry name" value="BTK"/>
    <property type="match status" value="1"/>
</dbReference>
<evidence type="ECO:0000256" key="5">
    <source>
        <dbReference type="ARBA" id="ARBA00022723"/>
    </source>
</evidence>
<dbReference type="OrthoDB" id="28230at2759"/>
<evidence type="ECO:0000256" key="10">
    <source>
        <dbReference type="ARBA" id="ARBA00022840"/>
    </source>
</evidence>
<dbReference type="SMART" id="SM00107">
    <property type="entry name" value="BTK"/>
    <property type="match status" value="1"/>
</dbReference>
<dbReference type="InterPro" id="IPR001452">
    <property type="entry name" value="SH3_domain"/>
</dbReference>
<comment type="catalytic activity">
    <reaction evidence="13 14">
        <text>L-tyrosyl-[protein] + ATP = O-phospho-L-tyrosyl-[protein] + ADP + H(+)</text>
        <dbReference type="Rhea" id="RHEA:10596"/>
        <dbReference type="Rhea" id="RHEA-COMP:10136"/>
        <dbReference type="Rhea" id="RHEA-COMP:20101"/>
        <dbReference type="ChEBI" id="CHEBI:15378"/>
        <dbReference type="ChEBI" id="CHEBI:30616"/>
        <dbReference type="ChEBI" id="CHEBI:46858"/>
        <dbReference type="ChEBI" id="CHEBI:61978"/>
        <dbReference type="ChEBI" id="CHEBI:456216"/>
        <dbReference type="EC" id="2.7.10.2"/>
    </reaction>
</comment>
<keyword evidence="6 14" id="KW-0547">Nucleotide-binding</keyword>
<name>A0A7D9I4H5_PARCT</name>
<dbReference type="GO" id="GO:0008270">
    <property type="term" value="F:zinc ion binding"/>
    <property type="evidence" value="ECO:0007669"/>
    <property type="project" value="UniProtKB-KW"/>
</dbReference>
<comment type="cofactor">
    <cofactor evidence="1">
        <name>Zn(2+)</name>
        <dbReference type="ChEBI" id="CHEBI:29105"/>
    </cofactor>
</comment>
<evidence type="ECO:0000256" key="11">
    <source>
        <dbReference type="ARBA" id="ARBA00022999"/>
    </source>
</evidence>
<evidence type="ECO:0000256" key="14">
    <source>
        <dbReference type="RuleBase" id="RU362096"/>
    </source>
</evidence>
<evidence type="ECO:0000256" key="12">
    <source>
        <dbReference type="ARBA" id="ARBA00023137"/>
    </source>
</evidence>
<dbReference type="PROSITE" id="PS50011">
    <property type="entry name" value="PROTEIN_KINASE_DOM"/>
    <property type="match status" value="1"/>
</dbReference>
<dbReference type="EMBL" id="CACRXK020003094">
    <property type="protein sequence ID" value="CAB3997425.1"/>
    <property type="molecule type" value="Genomic_DNA"/>
</dbReference>
<evidence type="ECO:0000256" key="1">
    <source>
        <dbReference type="ARBA" id="ARBA00001947"/>
    </source>
</evidence>
<keyword evidence="9" id="KW-0862">Zinc</keyword>
<dbReference type="PRINTS" id="PR00109">
    <property type="entry name" value="TYRKINASE"/>
</dbReference>
<keyword evidence="10 14" id="KW-0067">ATP-binding</keyword>
<dbReference type="Gene3D" id="1.10.510.10">
    <property type="entry name" value="Transferase(Phosphotransferase) domain 1"/>
    <property type="match status" value="1"/>
</dbReference>
<dbReference type="SMART" id="SM00233">
    <property type="entry name" value="PH"/>
    <property type="match status" value="1"/>
</dbReference>
<dbReference type="InterPro" id="IPR000719">
    <property type="entry name" value="Prot_kinase_dom"/>
</dbReference>
<dbReference type="InterPro" id="IPR011993">
    <property type="entry name" value="PH-like_dom_sf"/>
</dbReference>
<evidence type="ECO:0000256" key="6">
    <source>
        <dbReference type="ARBA" id="ARBA00022741"/>
    </source>
</evidence>
<dbReference type="GO" id="GO:0005737">
    <property type="term" value="C:cytoplasm"/>
    <property type="evidence" value="ECO:0007669"/>
    <property type="project" value="UniProtKB-ARBA"/>
</dbReference>
<keyword evidence="3" id="KW-0597">Phosphoprotein</keyword>
<dbReference type="PANTHER" id="PTHR24418">
    <property type="entry name" value="TYROSINE-PROTEIN KINASE"/>
    <property type="match status" value="1"/>
</dbReference>
<dbReference type="SUPFAM" id="SSF56112">
    <property type="entry name" value="Protein kinase-like (PK-like)"/>
    <property type="match status" value="1"/>
</dbReference>
<dbReference type="Proteomes" id="UP001152795">
    <property type="component" value="Unassembled WGS sequence"/>
</dbReference>
<dbReference type="InterPro" id="IPR000980">
    <property type="entry name" value="SH2"/>
</dbReference>
<dbReference type="Gene3D" id="2.30.30.40">
    <property type="entry name" value="SH3 Domains"/>
    <property type="match status" value="1"/>
</dbReference>
<dbReference type="FunFam" id="1.10.510.10:FF:000052">
    <property type="entry name" value="Tyrosine-protein kinase"/>
    <property type="match status" value="1"/>
</dbReference>
<keyword evidence="7" id="KW-0863">Zinc-finger</keyword>
<dbReference type="PROSITE" id="PS50002">
    <property type="entry name" value="SH3"/>
    <property type="match status" value="1"/>
</dbReference>
<evidence type="ECO:0000256" key="3">
    <source>
        <dbReference type="ARBA" id="ARBA00022553"/>
    </source>
</evidence>
<dbReference type="SUPFAM" id="SSF55550">
    <property type="entry name" value="SH2 domain"/>
    <property type="match status" value="1"/>
</dbReference>
<reference evidence="15" key="1">
    <citation type="submission" date="2020-04" db="EMBL/GenBank/DDBJ databases">
        <authorList>
            <person name="Alioto T."/>
            <person name="Alioto T."/>
            <person name="Gomez Garrido J."/>
        </authorList>
    </citation>
    <scope>NUCLEOTIDE SEQUENCE</scope>
    <source>
        <strain evidence="15">A484AB</strain>
    </source>
</reference>